<dbReference type="AlphaFoldDB" id="A0A246FF84"/>
<dbReference type="GO" id="GO:0005886">
    <property type="term" value="C:plasma membrane"/>
    <property type="evidence" value="ECO:0007669"/>
    <property type="project" value="UniProtKB-SubCell"/>
</dbReference>
<dbReference type="EMBL" id="NJBA01000002">
    <property type="protein sequence ID" value="OWP52090.1"/>
    <property type="molecule type" value="Genomic_DNA"/>
</dbReference>
<accession>A0A246FF84</accession>
<keyword evidence="6 8" id="KW-0472">Membrane</keyword>
<keyword evidence="5 8" id="KW-1133">Transmembrane helix</keyword>
<keyword evidence="7" id="KW-0813">Transport</keyword>
<protein>
    <submittedName>
        <fullName evidence="9">Biopolymer transporter ExbD</fullName>
    </submittedName>
</protein>
<sequence>MKFRRRAGGAAREDVFINLASLIDVIFVLLLFFVVATSFTKPSQLKVELPEAVSGTPPEATEIKQLEISISVEGHYALNGQSLARDDLENLMNAMQRESAGDNSLPVVITADGKVDYQSVVTAMDAAGKLGFTHLRITTIESRADKKTP</sequence>
<feature type="transmembrane region" description="Helical" evidence="8">
    <location>
        <begin position="15"/>
        <end position="36"/>
    </location>
</feature>
<dbReference type="STRING" id="46680.GCA_000807755_02407"/>
<keyword evidence="7" id="KW-0653">Protein transport</keyword>
<keyword evidence="3" id="KW-1003">Cell membrane</keyword>
<evidence type="ECO:0000256" key="3">
    <source>
        <dbReference type="ARBA" id="ARBA00022475"/>
    </source>
</evidence>
<evidence type="ECO:0000256" key="5">
    <source>
        <dbReference type="ARBA" id="ARBA00022989"/>
    </source>
</evidence>
<keyword evidence="4 7" id="KW-0812">Transmembrane</keyword>
<proteinExistence type="inferred from homology"/>
<dbReference type="InterPro" id="IPR003400">
    <property type="entry name" value="ExbD"/>
</dbReference>
<evidence type="ECO:0000256" key="1">
    <source>
        <dbReference type="ARBA" id="ARBA00004162"/>
    </source>
</evidence>
<evidence type="ECO:0000256" key="7">
    <source>
        <dbReference type="RuleBase" id="RU003879"/>
    </source>
</evidence>
<comment type="caution">
    <text evidence="9">The sequence shown here is derived from an EMBL/GenBank/DDBJ whole genome shotgun (WGS) entry which is preliminary data.</text>
</comment>
<dbReference type="Gene3D" id="3.30.420.270">
    <property type="match status" value="1"/>
</dbReference>
<dbReference type="Pfam" id="PF02472">
    <property type="entry name" value="ExbD"/>
    <property type="match status" value="1"/>
</dbReference>
<evidence type="ECO:0000256" key="4">
    <source>
        <dbReference type="ARBA" id="ARBA00022692"/>
    </source>
</evidence>
<comment type="similarity">
    <text evidence="2 7">Belongs to the ExbD/TolR family.</text>
</comment>
<gene>
    <name evidence="9" type="ORF">CEG18_07490</name>
</gene>
<dbReference type="GO" id="GO:0015031">
    <property type="term" value="P:protein transport"/>
    <property type="evidence" value="ECO:0007669"/>
    <property type="project" value="UniProtKB-KW"/>
</dbReference>
<comment type="subcellular location">
    <subcellularLocation>
        <location evidence="1">Cell membrane</location>
        <topology evidence="1">Single-pass membrane protein</topology>
    </subcellularLocation>
    <subcellularLocation>
        <location evidence="7">Cell membrane</location>
        <topology evidence="7">Single-pass type II membrane protein</topology>
    </subcellularLocation>
</comment>
<dbReference type="PANTHER" id="PTHR30558">
    <property type="entry name" value="EXBD MEMBRANE COMPONENT OF PMF-DRIVEN MACROMOLECULE IMPORT SYSTEM"/>
    <property type="match status" value="1"/>
</dbReference>
<dbReference type="Proteomes" id="UP000198145">
    <property type="component" value="Unassembled WGS sequence"/>
</dbReference>
<dbReference type="eggNOG" id="COG0848">
    <property type="taxonomic scope" value="Bacteria"/>
</dbReference>
<reference evidence="9 10" key="1">
    <citation type="submission" date="2017-06" db="EMBL/GenBank/DDBJ databases">
        <title>Draft genome of Pseudomonas nitroreducens DF05.</title>
        <authorList>
            <person name="Iyer R."/>
        </authorList>
    </citation>
    <scope>NUCLEOTIDE SEQUENCE [LARGE SCALE GENOMIC DNA]</scope>
    <source>
        <strain evidence="9 10">DF05</strain>
    </source>
</reference>
<evidence type="ECO:0000313" key="9">
    <source>
        <dbReference type="EMBL" id="OWP52090.1"/>
    </source>
</evidence>
<evidence type="ECO:0000256" key="6">
    <source>
        <dbReference type="ARBA" id="ARBA00023136"/>
    </source>
</evidence>
<name>A0A246FF84_PSENT</name>
<evidence type="ECO:0000256" key="2">
    <source>
        <dbReference type="ARBA" id="ARBA00005811"/>
    </source>
</evidence>
<dbReference type="PANTHER" id="PTHR30558:SF3">
    <property type="entry name" value="BIOPOLYMER TRANSPORT PROTEIN EXBD-RELATED"/>
    <property type="match status" value="1"/>
</dbReference>
<dbReference type="GO" id="GO:0022857">
    <property type="term" value="F:transmembrane transporter activity"/>
    <property type="evidence" value="ECO:0007669"/>
    <property type="project" value="InterPro"/>
</dbReference>
<dbReference type="RefSeq" id="WP_017519261.1">
    <property type="nucleotide sequence ID" value="NZ_CP189774.1"/>
</dbReference>
<evidence type="ECO:0000313" key="10">
    <source>
        <dbReference type="Proteomes" id="UP000198145"/>
    </source>
</evidence>
<organism evidence="9 10">
    <name type="scientific">Pseudomonas nitroreducens</name>
    <dbReference type="NCBI Taxonomy" id="46680"/>
    <lineage>
        <taxon>Bacteria</taxon>
        <taxon>Pseudomonadati</taxon>
        <taxon>Pseudomonadota</taxon>
        <taxon>Gammaproteobacteria</taxon>
        <taxon>Pseudomonadales</taxon>
        <taxon>Pseudomonadaceae</taxon>
        <taxon>Pseudomonas</taxon>
    </lineage>
</organism>
<evidence type="ECO:0000256" key="8">
    <source>
        <dbReference type="SAM" id="Phobius"/>
    </source>
</evidence>